<sequence length="111" mass="12278">MYVLVALLLGVVSTGAIAQAPQQDPASRGADMRTSLPRHESGRQRSQDSMTASVRRIERNTGGRVLSIEQMHSDGRDLNRVKVMDDSGRVRIYVDDPAQRDRASRARGDDD</sequence>
<evidence type="ECO:0000256" key="2">
    <source>
        <dbReference type="SAM" id="SignalP"/>
    </source>
</evidence>
<feature type="region of interest" description="Disordered" evidence="1">
    <location>
        <begin position="16"/>
        <end position="82"/>
    </location>
</feature>
<dbReference type="Proteomes" id="UP000218968">
    <property type="component" value="Chromosome"/>
</dbReference>
<feature type="region of interest" description="Disordered" evidence="1">
    <location>
        <begin position="92"/>
        <end position="111"/>
    </location>
</feature>
<dbReference type="EMBL" id="CP023406">
    <property type="protein sequence ID" value="ATD66058.1"/>
    <property type="molecule type" value="Genomic_DNA"/>
</dbReference>
<dbReference type="KEGG" id="lum:CNR27_00115"/>
<evidence type="ECO:0000313" key="3">
    <source>
        <dbReference type="EMBL" id="ATD66058.1"/>
    </source>
</evidence>
<feature type="compositionally biased region" description="Basic and acidic residues" evidence="1">
    <location>
        <begin position="37"/>
        <end position="46"/>
    </location>
</feature>
<keyword evidence="2" id="KW-0732">Signal</keyword>
<gene>
    <name evidence="3" type="ORF">CNR27_00115</name>
</gene>
<feature type="chain" id="PRO_5012764520" description="PepSY domain-containing protein" evidence="2">
    <location>
        <begin position="19"/>
        <end position="111"/>
    </location>
</feature>
<evidence type="ECO:0008006" key="5">
    <source>
        <dbReference type="Google" id="ProtNLM"/>
    </source>
</evidence>
<keyword evidence="4" id="KW-1185">Reference proteome</keyword>
<organism evidence="3 4">
    <name type="scientific">Luteimonas chenhongjianii</name>
    <dbReference type="NCBI Taxonomy" id="2006110"/>
    <lineage>
        <taxon>Bacteria</taxon>
        <taxon>Pseudomonadati</taxon>
        <taxon>Pseudomonadota</taxon>
        <taxon>Gammaproteobacteria</taxon>
        <taxon>Lysobacterales</taxon>
        <taxon>Lysobacteraceae</taxon>
        <taxon>Luteimonas</taxon>
    </lineage>
</organism>
<dbReference type="AlphaFoldDB" id="A0A290XAP7"/>
<feature type="signal peptide" evidence="2">
    <location>
        <begin position="1"/>
        <end position="18"/>
    </location>
</feature>
<dbReference type="OrthoDB" id="5966765at2"/>
<proteinExistence type="predicted"/>
<protein>
    <recommendedName>
        <fullName evidence="5">PepSY domain-containing protein</fullName>
    </recommendedName>
</protein>
<feature type="compositionally biased region" description="Basic and acidic residues" evidence="1">
    <location>
        <begin position="71"/>
        <end position="82"/>
    </location>
</feature>
<name>A0A290XAP7_9GAMM</name>
<reference evidence="4" key="1">
    <citation type="submission" date="2017-09" db="EMBL/GenBank/DDBJ databases">
        <title>Luteimonas liuhanmingii sp.nov., isolated from the intestinal contents of Tibetan Plateau Pika in Yushu, Qinghai Province, China.</title>
        <authorList>
            <person name="Gui Z."/>
        </authorList>
    </citation>
    <scope>NUCLEOTIDE SEQUENCE [LARGE SCALE GENOMIC DNA]</scope>
    <source>
        <strain evidence="4">100111</strain>
    </source>
</reference>
<dbReference type="RefSeq" id="WP_096296389.1">
    <property type="nucleotide sequence ID" value="NZ_CP023406.1"/>
</dbReference>
<accession>A0A290XAP7</accession>
<evidence type="ECO:0000313" key="4">
    <source>
        <dbReference type="Proteomes" id="UP000218968"/>
    </source>
</evidence>
<evidence type="ECO:0000256" key="1">
    <source>
        <dbReference type="SAM" id="MobiDB-lite"/>
    </source>
</evidence>